<dbReference type="OrthoDB" id="4405067at2"/>
<dbReference type="STRING" id="561184.SAMN05216376_10875"/>
<reference evidence="2 3" key="1">
    <citation type="submission" date="2014-10" db="EMBL/GenBank/DDBJ databases">
        <title>Genome sequence of Ponticoccus sp. strain UMTAT08 isolated from clonal culture of toxic dinoflagellate Alexandrium tamiyavanichii.</title>
        <authorList>
            <person name="Gan H.Y."/>
            <person name="Muhd D.-D."/>
            <person name="Mohd Noor M.E."/>
            <person name="Yeong Y.S."/>
            <person name="Usup G."/>
        </authorList>
    </citation>
    <scope>NUCLEOTIDE SEQUENCE [LARGE SCALE GENOMIC DNA]</scope>
    <source>
        <strain evidence="2 3">UMTAT08</strain>
    </source>
</reference>
<gene>
    <name evidence="2" type="ORF">OA50_02774</name>
</gene>
<evidence type="ECO:0000313" key="2">
    <source>
        <dbReference type="EMBL" id="KHQ52738.1"/>
    </source>
</evidence>
<feature type="region of interest" description="Disordered" evidence="1">
    <location>
        <begin position="342"/>
        <end position="363"/>
    </location>
</feature>
<organism evidence="2 3">
    <name type="scientific">Mameliella alba</name>
    <dbReference type="NCBI Taxonomy" id="561184"/>
    <lineage>
        <taxon>Bacteria</taxon>
        <taxon>Pseudomonadati</taxon>
        <taxon>Pseudomonadota</taxon>
        <taxon>Alphaproteobacteria</taxon>
        <taxon>Rhodobacterales</taxon>
        <taxon>Roseobacteraceae</taxon>
        <taxon>Mameliella</taxon>
    </lineage>
</organism>
<proteinExistence type="predicted"/>
<sequence length="363" mass="41098">MSDFATLSLDGSGLSRLPRVRAAKRAEDYLERFDATTLWLDAVWHDGAVILICPRLNNLDRTVARARFTLDGTEVRPRFKRYYRHTLIRLPASAQPERVAVEIGDWRGETPVNGHDSTLDGRNVLMTLSRDNHPDWIEDWARFHIAHHGADAVLFVDNGSETWGVDQIRPALERAGFAQIIILSTSLRYGPRGLPPFINAELFLQTGVLNALQFRFLQGARAVLNCDVDELVMTPGRTVFDAAVQSRAGFVHFPGRWVHPAPEAEGWSWHARHSHRDEPVKTCPPKWCVVPGGPLRGYQWRAHELERLPFARRFQLDNAWFYHCRNITNGWKSLKRTQVRGDTVPDPGLQEGLAAAGLPQRSA</sequence>
<keyword evidence="3" id="KW-1185">Reference proteome</keyword>
<dbReference type="Proteomes" id="UP000030960">
    <property type="component" value="Unassembled WGS sequence"/>
</dbReference>
<comment type="caution">
    <text evidence="2">The sequence shown here is derived from an EMBL/GenBank/DDBJ whole genome shotgun (WGS) entry which is preliminary data.</text>
</comment>
<protein>
    <recommendedName>
        <fullName evidence="4">Glycosyl transferase family 2</fullName>
    </recommendedName>
</protein>
<accession>A0A0B3S1A0</accession>
<name>A0A0B3S1A0_9RHOB</name>
<dbReference type="RefSeq" id="WP_052244514.1">
    <property type="nucleotide sequence ID" value="NZ_JSUQ01000010.1"/>
</dbReference>
<evidence type="ECO:0000256" key="1">
    <source>
        <dbReference type="SAM" id="MobiDB-lite"/>
    </source>
</evidence>
<evidence type="ECO:0008006" key="4">
    <source>
        <dbReference type="Google" id="ProtNLM"/>
    </source>
</evidence>
<dbReference type="AlphaFoldDB" id="A0A0B3S1A0"/>
<dbReference type="EMBL" id="JSUQ01000010">
    <property type="protein sequence ID" value="KHQ52738.1"/>
    <property type="molecule type" value="Genomic_DNA"/>
</dbReference>
<evidence type="ECO:0000313" key="3">
    <source>
        <dbReference type="Proteomes" id="UP000030960"/>
    </source>
</evidence>